<name>A0A1H9W050_9BACI</name>
<reference evidence="1 2" key="1">
    <citation type="submission" date="2016-10" db="EMBL/GenBank/DDBJ databases">
        <authorList>
            <person name="de Groot N.N."/>
        </authorList>
    </citation>
    <scope>NUCLEOTIDE SEQUENCE [LARGE SCALE GENOMIC DNA]</scope>
    <source>
        <strain evidence="1 2">CGMCC 1.7727</strain>
    </source>
</reference>
<evidence type="ECO:0000313" key="1">
    <source>
        <dbReference type="EMBL" id="SES27184.1"/>
    </source>
</evidence>
<proteinExistence type="predicted"/>
<sequence length="101" mass="11668">MAKLTEEIHSSQLNLSMDICKIILILSTREKQLFDSLNSNNNVVNYFKYQIKIFLRVSDIDMREAGNVLADEINQRSPLKDMKVDNETIRLINATVSAFFE</sequence>
<dbReference type="AlphaFoldDB" id="A0A1H9W050"/>
<protein>
    <submittedName>
        <fullName evidence="1">Uncharacterized protein</fullName>
    </submittedName>
</protein>
<dbReference type="EMBL" id="FOGL01000031">
    <property type="protein sequence ID" value="SES27184.1"/>
    <property type="molecule type" value="Genomic_DNA"/>
</dbReference>
<evidence type="ECO:0000313" key="2">
    <source>
        <dbReference type="Proteomes" id="UP000199687"/>
    </source>
</evidence>
<organism evidence="1 2">
    <name type="scientific">Gracilibacillus ureilyticus</name>
    <dbReference type="NCBI Taxonomy" id="531814"/>
    <lineage>
        <taxon>Bacteria</taxon>
        <taxon>Bacillati</taxon>
        <taxon>Bacillota</taxon>
        <taxon>Bacilli</taxon>
        <taxon>Bacillales</taxon>
        <taxon>Bacillaceae</taxon>
        <taxon>Gracilibacillus</taxon>
    </lineage>
</organism>
<dbReference type="RefSeq" id="WP_139180349.1">
    <property type="nucleotide sequence ID" value="NZ_FOGL01000031.1"/>
</dbReference>
<gene>
    <name evidence="1" type="ORF">SAMN04487944_1317</name>
</gene>
<keyword evidence="2" id="KW-1185">Reference proteome</keyword>
<dbReference type="Proteomes" id="UP000199687">
    <property type="component" value="Unassembled WGS sequence"/>
</dbReference>
<accession>A0A1H9W050</accession>